<dbReference type="EMBL" id="JACHIA010000036">
    <property type="protein sequence ID" value="MBB6074003.1"/>
    <property type="molecule type" value="Genomic_DNA"/>
</dbReference>
<sequence length="235" mass="24340">MSGFVGYQDPSSSPPDFREGDGLPSSSPAFARVAAVIGAVARQALTDRGLSRIVLLDDGGAQADLAARILGGVLADGVVRLAADPAEVEPLLPMFAGLPRETVVRELLRMRARLSADALAAHPANKTELLLGGELPPEPLLVLGDLWAGDVAALGAEPALSPEVEDLARAAGGIDALDAALRARVDSRDPRALDALPADVAAEVTRRFRAGAASRRAPRIVPKLGGRTLGLDLFE</sequence>
<dbReference type="RefSeq" id="WP_170036349.1">
    <property type="nucleotide sequence ID" value="NZ_JABDTL010000002.1"/>
</dbReference>
<reference evidence="2 3" key="1">
    <citation type="submission" date="2020-08" db="EMBL/GenBank/DDBJ databases">
        <title>Genomic Encyclopedia of Type Strains, Phase IV (KMG-IV): sequencing the most valuable type-strain genomes for metagenomic binning, comparative biology and taxonomic classification.</title>
        <authorList>
            <person name="Goeker M."/>
        </authorList>
    </citation>
    <scope>NUCLEOTIDE SEQUENCE [LARGE SCALE GENOMIC DNA]</scope>
    <source>
        <strain evidence="2 3">DSM 29007</strain>
    </source>
</reference>
<name>A0A841H7U6_9BACT</name>
<proteinExistence type="predicted"/>
<dbReference type="AlphaFoldDB" id="A0A841H7U6"/>
<feature type="region of interest" description="Disordered" evidence="1">
    <location>
        <begin position="1"/>
        <end position="24"/>
    </location>
</feature>
<organism evidence="2 3">
    <name type="scientific">Longimicrobium terrae</name>
    <dbReference type="NCBI Taxonomy" id="1639882"/>
    <lineage>
        <taxon>Bacteria</taxon>
        <taxon>Pseudomonadati</taxon>
        <taxon>Gemmatimonadota</taxon>
        <taxon>Longimicrobiia</taxon>
        <taxon>Longimicrobiales</taxon>
        <taxon>Longimicrobiaceae</taxon>
        <taxon>Longimicrobium</taxon>
    </lineage>
</organism>
<evidence type="ECO:0000313" key="3">
    <source>
        <dbReference type="Proteomes" id="UP000582837"/>
    </source>
</evidence>
<dbReference type="Proteomes" id="UP000582837">
    <property type="component" value="Unassembled WGS sequence"/>
</dbReference>
<accession>A0A841H7U6</accession>
<evidence type="ECO:0000313" key="2">
    <source>
        <dbReference type="EMBL" id="MBB6074003.1"/>
    </source>
</evidence>
<evidence type="ECO:0000256" key="1">
    <source>
        <dbReference type="SAM" id="MobiDB-lite"/>
    </source>
</evidence>
<keyword evidence="3" id="KW-1185">Reference proteome</keyword>
<protein>
    <submittedName>
        <fullName evidence="2">Uncharacterized protein</fullName>
    </submittedName>
</protein>
<comment type="caution">
    <text evidence="2">The sequence shown here is derived from an EMBL/GenBank/DDBJ whole genome shotgun (WGS) entry which is preliminary data.</text>
</comment>
<gene>
    <name evidence="2" type="ORF">HNQ61_005684</name>
</gene>